<evidence type="ECO:0008006" key="3">
    <source>
        <dbReference type="Google" id="ProtNLM"/>
    </source>
</evidence>
<comment type="caution">
    <text evidence="1">The sequence shown here is derived from an EMBL/GenBank/DDBJ whole genome shotgun (WGS) entry which is preliminary data.</text>
</comment>
<dbReference type="EMBL" id="ASPP01003844">
    <property type="protein sequence ID" value="ETO32895.1"/>
    <property type="molecule type" value="Genomic_DNA"/>
</dbReference>
<proteinExistence type="predicted"/>
<dbReference type="PANTHER" id="PTHR10131:SF94">
    <property type="entry name" value="TNF RECEPTOR-ASSOCIATED FACTOR 4"/>
    <property type="match status" value="1"/>
</dbReference>
<dbReference type="Gene3D" id="3.30.40.10">
    <property type="entry name" value="Zinc/RING finger domain, C3HC4 (zinc finger)"/>
    <property type="match status" value="1"/>
</dbReference>
<dbReference type="SUPFAM" id="SSF49599">
    <property type="entry name" value="TRAF domain-like"/>
    <property type="match status" value="1"/>
</dbReference>
<evidence type="ECO:0000313" key="2">
    <source>
        <dbReference type="Proteomes" id="UP000023152"/>
    </source>
</evidence>
<gene>
    <name evidence="1" type="ORF">RFI_04218</name>
</gene>
<dbReference type="PANTHER" id="PTHR10131">
    <property type="entry name" value="TNF RECEPTOR ASSOCIATED FACTOR"/>
    <property type="match status" value="1"/>
</dbReference>
<protein>
    <recommendedName>
        <fullName evidence="3">RING-type domain-containing protein</fullName>
    </recommendedName>
</protein>
<sequence>MNFCLTLANFRQLIFCSKNWIMFYLISLQKKIIIIHTSAKSTITRISFKFNLISVRVIVFLLQTQQKCVDERYFSFKYSRSETDKKKNKIKNKKYHCRCEEVCRSPMELNCSKGHIFCEECIEKYWKMDNANDDEKHCPVDDETITVAQRSLFIQRCIDQLLVRCPNHQTKIKDKPTKEPTDIKIDDTLTKDNTVFCTWIGPLSEVQDHIINKCEFRGIACPFQILGCSVATMLSKDLPSHIIQFQCKHHSLVP</sequence>
<dbReference type="Proteomes" id="UP000023152">
    <property type="component" value="Unassembled WGS sequence"/>
</dbReference>
<dbReference type="AlphaFoldDB" id="X6P2Y8"/>
<organism evidence="1 2">
    <name type="scientific">Reticulomyxa filosa</name>
    <dbReference type="NCBI Taxonomy" id="46433"/>
    <lineage>
        <taxon>Eukaryota</taxon>
        <taxon>Sar</taxon>
        <taxon>Rhizaria</taxon>
        <taxon>Retaria</taxon>
        <taxon>Foraminifera</taxon>
        <taxon>Monothalamids</taxon>
        <taxon>Reticulomyxidae</taxon>
        <taxon>Reticulomyxa</taxon>
    </lineage>
</organism>
<evidence type="ECO:0000313" key="1">
    <source>
        <dbReference type="EMBL" id="ETO32895.1"/>
    </source>
</evidence>
<accession>X6P2Y8</accession>
<reference evidence="1 2" key="1">
    <citation type="journal article" date="2013" name="Curr. Biol.">
        <title>The Genome of the Foraminiferan Reticulomyxa filosa.</title>
        <authorList>
            <person name="Glockner G."/>
            <person name="Hulsmann N."/>
            <person name="Schleicher M."/>
            <person name="Noegel A.A."/>
            <person name="Eichinger L."/>
            <person name="Gallinger C."/>
            <person name="Pawlowski J."/>
            <person name="Sierra R."/>
            <person name="Euteneuer U."/>
            <person name="Pillet L."/>
            <person name="Moustafa A."/>
            <person name="Platzer M."/>
            <person name="Groth M."/>
            <person name="Szafranski K."/>
            <person name="Schliwa M."/>
        </authorList>
    </citation>
    <scope>NUCLEOTIDE SEQUENCE [LARGE SCALE GENOMIC DNA]</scope>
</reference>
<dbReference type="SUPFAM" id="SSF57850">
    <property type="entry name" value="RING/U-box"/>
    <property type="match status" value="1"/>
</dbReference>
<name>X6P2Y8_RETFI</name>
<keyword evidence="2" id="KW-1185">Reference proteome</keyword>
<dbReference type="InterPro" id="IPR013083">
    <property type="entry name" value="Znf_RING/FYVE/PHD"/>
</dbReference>